<sequence length="172" mass="20000">MKRNYSFDFPDGYTYQAKLDPNSTIGQFIQLLKGIIFKEDEEMFDMSVQSISLFYSGVFLNEAYKFSEIKYKDGYPLKVYIKATPEACKAKSLNYKDLISNGFQRKELTEDEIDEKIIYEDNKIGLEADNKVKQELKKIMPEGLTIEVMILLYVNLNCDIDAVQNYFNNALK</sequence>
<dbReference type="InterPro" id="IPR029071">
    <property type="entry name" value="Ubiquitin-like_domsf"/>
</dbReference>
<evidence type="ECO:0008006" key="3">
    <source>
        <dbReference type="Google" id="ProtNLM"/>
    </source>
</evidence>
<dbReference type="SUPFAM" id="SSF54236">
    <property type="entry name" value="Ubiquitin-like"/>
    <property type="match status" value="1"/>
</dbReference>
<dbReference type="Proteomes" id="UP001470230">
    <property type="component" value="Unassembled WGS sequence"/>
</dbReference>
<proteinExistence type="predicted"/>
<accession>A0ABR2K8X3</accession>
<organism evidence="1 2">
    <name type="scientific">Tritrichomonas musculus</name>
    <dbReference type="NCBI Taxonomy" id="1915356"/>
    <lineage>
        <taxon>Eukaryota</taxon>
        <taxon>Metamonada</taxon>
        <taxon>Parabasalia</taxon>
        <taxon>Tritrichomonadida</taxon>
        <taxon>Tritrichomonadidae</taxon>
        <taxon>Tritrichomonas</taxon>
    </lineage>
</organism>
<comment type="caution">
    <text evidence="1">The sequence shown here is derived from an EMBL/GenBank/DDBJ whole genome shotgun (WGS) entry which is preliminary data.</text>
</comment>
<gene>
    <name evidence="1" type="ORF">M9Y10_038610</name>
</gene>
<reference evidence="1 2" key="1">
    <citation type="submission" date="2024-04" db="EMBL/GenBank/DDBJ databases">
        <title>Tritrichomonas musculus Genome.</title>
        <authorList>
            <person name="Alves-Ferreira E."/>
            <person name="Grigg M."/>
            <person name="Lorenzi H."/>
            <person name="Galac M."/>
        </authorList>
    </citation>
    <scope>NUCLEOTIDE SEQUENCE [LARGE SCALE GENOMIC DNA]</scope>
    <source>
        <strain evidence="1 2">EAF2021</strain>
    </source>
</reference>
<evidence type="ECO:0000313" key="2">
    <source>
        <dbReference type="Proteomes" id="UP001470230"/>
    </source>
</evidence>
<name>A0ABR2K8X3_9EUKA</name>
<keyword evidence="2" id="KW-1185">Reference proteome</keyword>
<dbReference type="EMBL" id="JAPFFF010000006">
    <property type="protein sequence ID" value="KAK8887561.1"/>
    <property type="molecule type" value="Genomic_DNA"/>
</dbReference>
<evidence type="ECO:0000313" key="1">
    <source>
        <dbReference type="EMBL" id="KAK8887561.1"/>
    </source>
</evidence>
<protein>
    <recommendedName>
        <fullName evidence="3">Ubiquitin-like domain-containing protein</fullName>
    </recommendedName>
</protein>